<evidence type="ECO:0000313" key="1">
    <source>
        <dbReference type="EMBL" id="CBE69839.1"/>
    </source>
</evidence>
<gene>
    <name evidence="1" type="ORF">DAMO_2766</name>
</gene>
<evidence type="ECO:0000313" key="2">
    <source>
        <dbReference type="Proteomes" id="UP000006898"/>
    </source>
</evidence>
<protein>
    <submittedName>
        <fullName evidence="1">Uncharacterized protein</fullName>
    </submittedName>
</protein>
<dbReference type="HOGENOM" id="CLU_2913847_0_0_0"/>
<dbReference type="EMBL" id="FP565575">
    <property type="protein sequence ID" value="CBE69839.1"/>
    <property type="molecule type" value="Genomic_DNA"/>
</dbReference>
<proteinExistence type="predicted"/>
<dbReference type="AlphaFoldDB" id="D5MKZ9"/>
<dbReference type="Proteomes" id="UP000006898">
    <property type="component" value="Chromosome"/>
</dbReference>
<reference evidence="1 2" key="1">
    <citation type="journal article" date="2010" name="Nature">
        <title>Nitrite-driven anaerobic methane oxidation by oxygenic bacteria.</title>
        <authorList>
            <person name="Ettwig K.F."/>
            <person name="Butler M.K."/>
            <person name="Le Paslier D."/>
            <person name="Pelletier E."/>
            <person name="Mangenot S."/>
            <person name="Kuypers M.M.M."/>
            <person name="Schreiber F."/>
            <person name="Dutilh B.E."/>
            <person name="Zedelius J."/>
            <person name="de Beer D."/>
            <person name="Gloerich J."/>
            <person name="Wessels H.J.C.T."/>
            <person name="van Allen T."/>
            <person name="Luesken F."/>
            <person name="Wu M."/>
            <person name="van de Pas-Schoonen K.T."/>
            <person name="Op den Camp H.J.M."/>
            <person name="Janssen-Megens E.M."/>
            <person name="Francoijs K-J."/>
            <person name="Stunnenberg H."/>
            <person name="Weissenbach J."/>
            <person name="Jetten M.S.M."/>
            <person name="Strous M."/>
        </authorList>
    </citation>
    <scope>NUCLEOTIDE SEQUENCE [LARGE SCALE GENOMIC DNA]</scope>
</reference>
<sequence length="61" mass="6629">MCCRETSMRDRKSCSGSWDACILRIRGAQSGSNYLHLLVGTGELKGGHRWDSGGVDIRSAS</sequence>
<name>D5MKZ9_METO1</name>
<dbReference type="KEGG" id="mox:DAMO_2766"/>
<organism evidence="1 2">
    <name type="scientific">Methylomirabilis oxygeniifera</name>
    <dbReference type="NCBI Taxonomy" id="671143"/>
    <lineage>
        <taxon>Bacteria</taxon>
        <taxon>Candidatus Methylomirabilota</taxon>
        <taxon>Candidatus Methylomirabilia</taxon>
        <taxon>Candidatus Methylomirabilales</taxon>
        <taxon>Candidatus Methylomirabilaceae</taxon>
        <taxon>Candidatus Methylomirabilis</taxon>
    </lineage>
</organism>
<accession>D5MKZ9</accession>